<dbReference type="OrthoDB" id="5595417at2759"/>
<dbReference type="EMBL" id="JANBUL010000206">
    <property type="protein sequence ID" value="KAJ2778863.1"/>
    <property type="molecule type" value="Genomic_DNA"/>
</dbReference>
<keyword evidence="2" id="KW-1185">Reference proteome</keyword>
<evidence type="ECO:0000313" key="1">
    <source>
        <dbReference type="EMBL" id="KAJ2778863.1"/>
    </source>
</evidence>
<evidence type="ECO:0000313" key="2">
    <source>
        <dbReference type="Proteomes" id="UP001140217"/>
    </source>
</evidence>
<organism evidence="1 2">
    <name type="scientific">Coemansia javaensis</name>
    <dbReference type="NCBI Taxonomy" id="2761396"/>
    <lineage>
        <taxon>Eukaryota</taxon>
        <taxon>Fungi</taxon>
        <taxon>Fungi incertae sedis</taxon>
        <taxon>Zoopagomycota</taxon>
        <taxon>Kickxellomycotina</taxon>
        <taxon>Kickxellomycetes</taxon>
        <taxon>Kickxellales</taxon>
        <taxon>Kickxellaceae</taxon>
        <taxon>Coemansia</taxon>
    </lineage>
</organism>
<accession>A0A9W8HBW9</accession>
<dbReference type="AlphaFoldDB" id="A0A9W8HBW9"/>
<sequence>MNMRELPSDILHLVLQRSFIEQFGAGPTLKANLHLLAVCRRWRHIALSVVYGSVFVQYGERHILGGQQQPAEEEEEEEEPADVRCVTNLQLVAAAGCVQRVRRVVFDVNFLTSPFPGLAGVMRLMSGAAPVWLGARELEISMHAGFYPLGNEDAPSAGDCEADVRTAVDVLAAMMPQVRKLYFGGMSHSPVARELYGRLAGSYAGQLLVLGSRHSISVPRDVEFQQLTDARIEYDQKDGHRLPRIDPRQLRKLVLAGWPPNHSWATFAGGDGNSNGGSRAIRFPQLRTLDAVYYGEHSEDDVGHNNSDGQPWELHFPALQRLELKCARNTCALLEHAVLPSHLDTISIEVTAAALRAAPRLRLPSARYLVLNIQPGPTTGPGGFSAINRVLEDSYGSEEMVLAIHDYMVPVSPELITCMSLTRLWVSAPTGVDAMLDMVQRLPRLRSLKICHLVLDDVQSDISNPELDKGWPVAPFATSITRMSINRSRAEVSDEMLTSVVKYLLLRIPTMEKFAAIGATPAQIAEFVNVHGDQYPHLKKVRFEFFNR</sequence>
<dbReference type="Proteomes" id="UP001140217">
    <property type="component" value="Unassembled WGS sequence"/>
</dbReference>
<comment type="caution">
    <text evidence="1">The sequence shown here is derived from an EMBL/GenBank/DDBJ whole genome shotgun (WGS) entry which is preliminary data.</text>
</comment>
<reference evidence="1" key="1">
    <citation type="submission" date="2022-07" db="EMBL/GenBank/DDBJ databases">
        <title>Phylogenomic reconstructions and comparative analyses of Kickxellomycotina fungi.</title>
        <authorList>
            <person name="Reynolds N.K."/>
            <person name="Stajich J.E."/>
            <person name="Barry K."/>
            <person name="Grigoriev I.V."/>
            <person name="Crous P."/>
            <person name="Smith M.E."/>
        </authorList>
    </citation>
    <scope>NUCLEOTIDE SEQUENCE</scope>
    <source>
        <strain evidence="1">NBRC 105414</strain>
    </source>
</reference>
<protein>
    <submittedName>
        <fullName evidence="1">Uncharacterized protein</fullName>
    </submittedName>
</protein>
<proteinExistence type="predicted"/>
<name>A0A9W8HBW9_9FUNG</name>
<gene>
    <name evidence="1" type="ORF">H4R18_004350</name>
</gene>